<feature type="region of interest" description="Disordered" evidence="2">
    <location>
        <begin position="1"/>
        <end position="28"/>
    </location>
</feature>
<evidence type="ECO:0000256" key="1">
    <source>
        <dbReference type="PROSITE-ProRule" id="PRU00561"/>
    </source>
</evidence>
<evidence type="ECO:0000256" key="2">
    <source>
        <dbReference type="SAM" id="MobiDB-lite"/>
    </source>
</evidence>
<dbReference type="OrthoDB" id="10615773at2759"/>
<dbReference type="AlphaFoldDB" id="A0A8T2N259"/>
<dbReference type="PROSITE" id="PS51214">
    <property type="entry name" value="IBB"/>
    <property type="match status" value="1"/>
</dbReference>
<evidence type="ECO:0000313" key="5">
    <source>
        <dbReference type="Proteomes" id="UP000824540"/>
    </source>
</evidence>
<dbReference type="Gene3D" id="1.20.5.690">
    <property type="entry name" value="Importin-alpha, importin-beta-binding domain"/>
    <property type="match status" value="1"/>
</dbReference>
<dbReference type="EMBL" id="JAFBMS010000270">
    <property type="protein sequence ID" value="KAG9331948.1"/>
    <property type="molecule type" value="Genomic_DNA"/>
</dbReference>
<reference evidence="4" key="1">
    <citation type="thesis" date="2021" institute="BYU ScholarsArchive" country="Provo, UT, USA">
        <title>Applications of and Algorithms for Genome Assembly and Genomic Analyses with an Emphasis on Marine Teleosts.</title>
        <authorList>
            <person name="Pickett B.D."/>
        </authorList>
    </citation>
    <scope>NUCLEOTIDE SEQUENCE</scope>
    <source>
        <strain evidence="4">HI-2016</strain>
    </source>
</reference>
<gene>
    <name evidence="4" type="ORF">JZ751_016348</name>
</gene>
<feature type="region of interest" description="Disordered" evidence="2">
    <location>
        <begin position="43"/>
        <end position="78"/>
    </location>
</feature>
<proteinExistence type="predicted"/>
<dbReference type="Proteomes" id="UP000824540">
    <property type="component" value="Unassembled WGS sequence"/>
</dbReference>
<organism evidence="4 5">
    <name type="scientific">Albula glossodonta</name>
    <name type="common">roundjaw bonefish</name>
    <dbReference type="NCBI Taxonomy" id="121402"/>
    <lineage>
        <taxon>Eukaryota</taxon>
        <taxon>Metazoa</taxon>
        <taxon>Chordata</taxon>
        <taxon>Craniata</taxon>
        <taxon>Vertebrata</taxon>
        <taxon>Euteleostomi</taxon>
        <taxon>Actinopterygii</taxon>
        <taxon>Neopterygii</taxon>
        <taxon>Teleostei</taxon>
        <taxon>Albuliformes</taxon>
        <taxon>Albulidae</taxon>
        <taxon>Albula</taxon>
    </lineage>
</organism>
<keyword evidence="1" id="KW-0813">Transport</keyword>
<feature type="domain" description="IBB" evidence="3">
    <location>
        <begin position="1"/>
        <end position="58"/>
    </location>
</feature>
<evidence type="ECO:0000259" key="3">
    <source>
        <dbReference type="PROSITE" id="PS51214"/>
    </source>
</evidence>
<accession>A0A8T2N259</accession>
<sequence length="114" mass="13402">MAENAGLENHRIKSFKNKGRDVETMRRHRNEVTVELRKQFRVSTTSALESREDHRQQPRSPCNVKGKENSSHNPYQPKPSARLMACPLIWPSYWLIEDIPSSYRTVLRQGRFHT</sequence>
<dbReference type="InterPro" id="IPR002652">
    <property type="entry name" value="Importin-a_IBB"/>
</dbReference>
<dbReference type="InterPro" id="IPR036975">
    <property type="entry name" value="Importin-a_IBB_sf"/>
</dbReference>
<name>A0A8T2N259_9TELE</name>
<protein>
    <recommendedName>
        <fullName evidence="3">IBB domain-containing protein</fullName>
    </recommendedName>
</protein>
<keyword evidence="5" id="KW-1185">Reference proteome</keyword>
<comment type="caution">
    <text evidence="4">The sequence shown here is derived from an EMBL/GenBank/DDBJ whole genome shotgun (WGS) entry which is preliminary data.</text>
</comment>
<dbReference type="GO" id="GO:0006606">
    <property type="term" value="P:protein import into nucleus"/>
    <property type="evidence" value="ECO:0007669"/>
    <property type="project" value="InterPro"/>
</dbReference>
<dbReference type="GO" id="GO:0061608">
    <property type="term" value="F:nuclear import signal receptor activity"/>
    <property type="evidence" value="ECO:0007669"/>
    <property type="project" value="InterPro"/>
</dbReference>
<dbReference type="Pfam" id="PF01749">
    <property type="entry name" value="IBB"/>
    <property type="match status" value="1"/>
</dbReference>
<evidence type="ECO:0000313" key="4">
    <source>
        <dbReference type="EMBL" id="KAG9331948.1"/>
    </source>
</evidence>
<feature type="compositionally biased region" description="Basic and acidic residues" evidence="2">
    <location>
        <begin position="18"/>
        <end position="28"/>
    </location>
</feature>